<feature type="compositionally biased region" description="Low complexity" evidence="1">
    <location>
        <begin position="84"/>
        <end position="94"/>
    </location>
</feature>
<reference evidence="3" key="1">
    <citation type="submission" date="2023-04" db="EMBL/GenBank/DDBJ databases">
        <title>Phytophthora lilii NBRC 32176.</title>
        <authorList>
            <person name="Ichikawa N."/>
            <person name="Sato H."/>
            <person name="Tonouchi N."/>
        </authorList>
    </citation>
    <scope>NUCLEOTIDE SEQUENCE</scope>
    <source>
        <strain evidence="3">NBRC 32176</strain>
    </source>
</reference>
<dbReference type="AlphaFoldDB" id="A0A9W6WWX4"/>
<dbReference type="InterPro" id="IPR016135">
    <property type="entry name" value="UBQ-conjugating_enzyme/RWD"/>
</dbReference>
<evidence type="ECO:0000313" key="3">
    <source>
        <dbReference type="EMBL" id="GMF19860.1"/>
    </source>
</evidence>
<dbReference type="EMBL" id="BSXW01000357">
    <property type="protein sequence ID" value="GMF19860.1"/>
    <property type="molecule type" value="Genomic_DNA"/>
</dbReference>
<dbReference type="OrthoDB" id="7851174at2759"/>
<accession>A0A9W6WWX4</accession>
<keyword evidence="2" id="KW-0812">Transmembrane</keyword>
<keyword evidence="2" id="KW-0472">Membrane</keyword>
<comment type="caution">
    <text evidence="3">The sequence shown here is derived from an EMBL/GenBank/DDBJ whole genome shotgun (WGS) entry which is preliminary data.</text>
</comment>
<dbReference type="Gene3D" id="3.10.110.10">
    <property type="entry name" value="Ubiquitin Conjugating Enzyme"/>
    <property type="match status" value="1"/>
</dbReference>
<feature type="transmembrane region" description="Helical" evidence="2">
    <location>
        <begin position="7"/>
        <end position="24"/>
    </location>
</feature>
<feature type="region of interest" description="Disordered" evidence="1">
    <location>
        <begin position="45"/>
        <end position="127"/>
    </location>
</feature>
<evidence type="ECO:0000256" key="1">
    <source>
        <dbReference type="SAM" id="MobiDB-lite"/>
    </source>
</evidence>
<keyword evidence="2" id="KW-1133">Transmembrane helix</keyword>
<proteinExistence type="predicted"/>
<dbReference type="Proteomes" id="UP001165083">
    <property type="component" value="Unassembled WGS sequence"/>
</dbReference>
<feature type="compositionally biased region" description="Basic and acidic residues" evidence="1">
    <location>
        <begin position="45"/>
        <end position="54"/>
    </location>
</feature>
<evidence type="ECO:0000313" key="4">
    <source>
        <dbReference type="Proteomes" id="UP001165083"/>
    </source>
</evidence>
<evidence type="ECO:0000256" key="2">
    <source>
        <dbReference type="SAM" id="Phobius"/>
    </source>
</evidence>
<gene>
    <name evidence="3" type="ORF">Plil01_000763100</name>
</gene>
<name>A0A9W6WWX4_9STRA</name>
<keyword evidence="4" id="KW-1185">Reference proteome</keyword>
<dbReference type="SUPFAM" id="SSF54495">
    <property type="entry name" value="UBC-like"/>
    <property type="match status" value="1"/>
</dbReference>
<feature type="compositionally biased region" description="Low complexity" evidence="1">
    <location>
        <begin position="66"/>
        <end position="75"/>
    </location>
</feature>
<protein>
    <submittedName>
        <fullName evidence="3">Unnamed protein product</fullName>
    </submittedName>
</protein>
<sequence>MAPELKLVPYFGLLYYVCAVLYAAEILGPDGSPYEKGVFQLEIEIPERPADDPKVTSTQDTDLAETEVAATQETESASHRRDSISSNDSFSDGSSSEEEEDRFRKDGDVGTGGEQEANPPSKRRRHT</sequence>
<organism evidence="3 4">
    <name type="scientific">Phytophthora lilii</name>
    <dbReference type="NCBI Taxonomy" id="2077276"/>
    <lineage>
        <taxon>Eukaryota</taxon>
        <taxon>Sar</taxon>
        <taxon>Stramenopiles</taxon>
        <taxon>Oomycota</taxon>
        <taxon>Peronosporomycetes</taxon>
        <taxon>Peronosporales</taxon>
        <taxon>Peronosporaceae</taxon>
        <taxon>Phytophthora</taxon>
    </lineage>
</organism>